<dbReference type="InterPro" id="IPR035979">
    <property type="entry name" value="RBD_domain_sf"/>
</dbReference>
<dbReference type="Proteomes" id="UP001497512">
    <property type="component" value="Chromosome 1"/>
</dbReference>
<dbReference type="PANTHER" id="PTHR10501">
    <property type="entry name" value="U1 SMALL NUCLEAR RIBONUCLEOPROTEIN A/U2 SMALL NUCLEAR RIBONUCLEOPROTEIN B"/>
    <property type="match status" value="1"/>
</dbReference>
<protein>
    <recommendedName>
        <fullName evidence="4">RRM domain-containing protein</fullName>
    </recommendedName>
</protein>
<accession>A0ABP0T7F3</accession>
<evidence type="ECO:0000256" key="2">
    <source>
        <dbReference type="PROSITE-ProRule" id="PRU00176"/>
    </source>
</evidence>
<evidence type="ECO:0000313" key="6">
    <source>
        <dbReference type="Proteomes" id="UP001497512"/>
    </source>
</evidence>
<dbReference type="Pfam" id="PF00076">
    <property type="entry name" value="RRM_1"/>
    <property type="match status" value="2"/>
</dbReference>
<dbReference type="PROSITE" id="PS50102">
    <property type="entry name" value="RRM"/>
    <property type="match status" value="2"/>
</dbReference>
<feature type="region of interest" description="Disordered" evidence="3">
    <location>
        <begin position="150"/>
        <end position="170"/>
    </location>
</feature>
<name>A0ABP0T7F3_9BRYO</name>
<feature type="domain" description="RRM" evidence="4">
    <location>
        <begin position="71"/>
        <end position="150"/>
    </location>
</feature>
<dbReference type="InterPro" id="IPR000504">
    <property type="entry name" value="RRM_dom"/>
</dbReference>
<organism evidence="5 6">
    <name type="scientific">Sphagnum troendelagicum</name>
    <dbReference type="NCBI Taxonomy" id="128251"/>
    <lineage>
        <taxon>Eukaryota</taxon>
        <taxon>Viridiplantae</taxon>
        <taxon>Streptophyta</taxon>
        <taxon>Embryophyta</taxon>
        <taxon>Bryophyta</taxon>
        <taxon>Sphagnophytina</taxon>
        <taxon>Sphagnopsida</taxon>
        <taxon>Sphagnales</taxon>
        <taxon>Sphagnaceae</taxon>
        <taxon>Sphagnum</taxon>
    </lineage>
</organism>
<evidence type="ECO:0000313" key="5">
    <source>
        <dbReference type="EMBL" id="CAK9189425.1"/>
    </source>
</evidence>
<dbReference type="SUPFAM" id="SSF54928">
    <property type="entry name" value="RNA-binding domain, RBD"/>
    <property type="match status" value="1"/>
</dbReference>
<keyword evidence="6" id="KW-1185">Reference proteome</keyword>
<dbReference type="Gene3D" id="3.30.70.330">
    <property type="match status" value="2"/>
</dbReference>
<feature type="compositionally biased region" description="Basic and acidic residues" evidence="3">
    <location>
        <begin position="157"/>
        <end position="170"/>
    </location>
</feature>
<keyword evidence="1 2" id="KW-0694">RNA-binding</keyword>
<proteinExistence type="predicted"/>
<evidence type="ECO:0000256" key="3">
    <source>
        <dbReference type="SAM" id="MobiDB-lite"/>
    </source>
</evidence>
<gene>
    <name evidence="5" type="ORF">CSSPTR1EN2_LOCUS76</name>
</gene>
<evidence type="ECO:0000256" key="1">
    <source>
        <dbReference type="ARBA" id="ARBA00022884"/>
    </source>
</evidence>
<sequence>MFADLDFGWETPKQLTHGFEEGGASHCNVCTFVFTKRFVCCLLLPSIFCFVFLRVGSEGGFAMAAAEEEVKTLFVSGLPDDIKEREIHNLFRIYDGYETCQLKYSGRGFQIVAFAVFTDQASALKAKEALNGFTFDPQSGSTLHIELARANSRTKRSRSEDVGPGAAEKKFRGPIGVPGVPYPDAGVGGTLHMPGMVHPSVYNDMPGFPPAPSGGIMAPPLYNAVPDGIPGLMMIPPPPAPGSNPPCSTLFVANLGPTCTEEELTQALSRYPGFQKMKYQIKSGLPVAFVEFKDVLCSTKALSELQNFNLPSCDRGGMRLEYAKAKMGQPRTVRSTHV</sequence>
<dbReference type="InterPro" id="IPR012677">
    <property type="entry name" value="Nucleotide-bd_a/b_plait_sf"/>
</dbReference>
<reference evidence="5 6" key="1">
    <citation type="submission" date="2024-02" db="EMBL/GenBank/DDBJ databases">
        <authorList>
            <consortium name="ELIXIR-Norway"/>
            <consortium name="Elixir Norway"/>
        </authorList>
    </citation>
    <scope>NUCLEOTIDE SEQUENCE [LARGE SCALE GENOMIC DNA]</scope>
</reference>
<evidence type="ECO:0000259" key="4">
    <source>
        <dbReference type="PROSITE" id="PS50102"/>
    </source>
</evidence>
<dbReference type="EMBL" id="OZ019893">
    <property type="protein sequence ID" value="CAK9189425.1"/>
    <property type="molecule type" value="Genomic_DNA"/>
</dbReference>
<dbReference type="SMART" id="SM00360">
    <property type="entry name" value="RRM"/>
    <property type="match status" value="2"/>
</dbReference>
<feature type="domain" description="RRM" evidence="4">
    <location>
        <begin position="248"/>
        <end position="325"/>
    </location>
</feature>